<accession>A0ABS4G2I8</accession>
<dbReference type="EMBL" id="JAGGKC010000008">
    <property type="protein sequence ID" value="MBP1918763.1"/>
    <property type="molecule type" value="Genomic_DNA"/>
</dbReference>
<dbReference type="PANTHER" id="PTHR43000">
    <property type="entry name" value="DTDP-D-GLUCOSE 4,6-DEHYDRATASE-RELATED"/>
    <property type="match status" value="1"/>
</dbReference>
<dbReference type="GO" id="GO:0003978">
    <property type="term" value="F:UDP-glucose 4-epimerase activity"/>
    <property type="evidence" value="ECO:0007669"/>
    <property type="project" value="UniProtKB-EC"/>
</dbReference>
<organism evidence="3 4">
    <name type="scientific">Youngiibacter multivorans</name>
    <dbReference type="NCBI Taxonomy" id="937251"/>
    <lineage>
        <taxon>Bacteria</taxon>
        <taxon>Bacillati</taxon>
        <taxon>Bacillota</taxon>
        <taxon>Clostridia</taxon>
        <taxon>Eubacteriales</taxon>
        <taxon>Clostridiaceae</taxon>
        <taxon>Youngiibacter</taxon>
    </lineage>
</organism>
<gene>
    <name evidence="3" type="ORF">J2Z34_001243</name>
</gene>
<dbReference type="Pfam" id="PF01370">
    <property type="entry name" value="Epimerase"/>
    <property type="match status" value="1"/>
</dbReference>
<evidence type="ECO:0000313" key="3">
    <source>
        <dbReference type="EMBL" id="MBP1918763.1"/>
    </source>
</evidence>
<sequence length="307" mass="34679">MKIMITGGAGFIGSHIADLLVSEGHDVAVIDSLVHGKLENLSDNVKFYEYDIRDKGIRAAFEEFRPEVLIHEAAQIKVPNSIKDPLYDAEVNILGTLNLLECCREFSVRKVIYPATAAMFSDPQYLPIDEKHPLSMMSGYGVSKHTVEHYLEVYSKLYNLSYTVLRYSNVYGPRQDSTGEGGVVAIFCEKMTEGIVPEIYGDGNQTRDFIYVKDVAKANALALDSLDNEIFNCCTGTEISVIELYDEIARDLGFDKLPIMREPREGDIYRTYMTYKKLNDAIGWAPSWNISGGIRETLDYYMNRKNN</sequence>
<keyword evidence="3" id="KW-0413">Isomerase</keyword>
<comment type="similarity">
    <text evidence="1">Belongs to the NAD(P)-dependent epimerase/dehydratase family.</text>
</comment>
<name>A0ABS4G2I8_9CLOT</name>
<feature type="domain" description="NAD-dependent epimerase/dehydratase" evidence="2">
    <location>
        <begin position="3"/>
        <end position="233"/>
    </location>
</feature>
<dbReference type="Proteomes" id="UP001519271">
    <property type="component" value="Unassembled WGS sequence"/>
</dbReference>
<protein>
    <submittedName>
        <fullName evidence="3">UDP-glucose 4-epimerase</fullName>
        <ecNumber evidence="3">5.1.3.2</ecNumber>
    </submittedName>
</protein>
<proteinExistence type="inferred from homology"/>
<dbReference type="InterPro" id="IPR001509">
    <property type="entry name" value="Epimerase_deHydtase"/>
</dbReference>
<dbReference type="EC" id="5.1.3.2" evidence="3"/>
<keyword evidence="4" id="KW-1185">Reference proteome</keyword>
<dbReference type="InterPro" id="IPR036291">
    <property type="entry name" value="NAD(P)-bd_dom_sf"/>
</dbReference>
<dbReference type="RefSeq" id="WP_209458987.1">
    <property type="nucleotide sequence ID" value="NZ_JAGGKC010000008.1"/>
</dbReference>
<evidence type="ECO:0000313" key="4">
    <source>
        <dbReference type="Proteomes" id="UP001519271"/>
    </source>
</evidence>
<dbReference type="Gene3D" id="3.40.50.720">
    <property type="entry name" value="NAD(P)-binding Rossmann-like Domain"/>
    <property type="match status" value="1"/>
</dbReference>
<evidence type="ECO:0000256" key="1">
    <source>
        <dbReference type="ARBA" id="ARBA00007637"/>
    </source>
</evidence>
<reference evidence="3 4" key="1">
    <citation type="submission" date="2021-03" db="EMBL/GenBank/DDBJ databases">
        <title>Genomic Encyclopedia of Type Strains, Phase IV (KMG-IV): sequencing the most valuable type-strain genomes for metagenomic binning, comparative biology and taxonomic classification.</title>
        <authorList>
            <person name="Goeker M."/>
        </authorList>
    </citation>
    <scope>NUCLEOTIDE SEQUENCE [LARGE SCALE GENOMIC DNA]</scope>
    <source>
        <strain evidence="3 4">DSM 6139</strain>
    </source>
</reference>
<dbReference type="SUPFAM" id="SSF51735">
    <property type="entry name" value="NAD(P)-binding Rossmann-fold domains"/>
    <property type="match status" value="1"/>
</dbReference>
<comment type="caution">
    <text evidence="3">The sequence shown here is derived from an EMBL/GenBank/DDBJ whole genome shotgun (WGS) entry which is preliminary data.</text>
</comment>
<evidence type="ECO:0000259" key="2">
    <source>
        <dbReference type="Pfam" id="PF01370"/>
    </source>
</evidence>